<dbReference type="AlphaFoldDB" id="A0A381WAE4"/>
<name>A0A381WAE4_9ZZZZ</name>
<feature type="non-terminal residue" evidence="1">
    <location>
        <position position="1"/>
    </location>
</feature>
<reference evidence="1" key="1">
    <citation type="submission" date="2018-05" db="EMBL/GenBank/DDBJ databases">
        <authorList>
            <person name="Lanie J.A."/>
            <person name="Ng W.-L."/>
            <person name="Kazmierczak K.M."/>
            <person name="Andrzejewski T.M."/>
            <person name="Davidsen T.M."/>
            <person name="Wayne K.J."/>
            <person name="Tettelin H."/>
            <person name="Glass J.I."/>
            <person name="Rusch D."/>
            <person name="Podicherti R."/>
            <person name="Tsui H.-C.T."/>
            <person name="Winkler M.E."/>
        </authorList>
    </citation>
    <scope>NUCLEOTIDE SEQUENCE</scope>
</reference>
<sequence length="23" mass="2527">VAEGARLESVYTFMRIEGSNPSL</sequence>
<evidence type="ECO:0000313" key="1">
    <source>
        <dbReference type="EMBL" id="SVA48893.1"/>
    </source>
</evidence>
<dbReference type="EMBL" id="UINC01011042">
    <property type="protein sequence ID" value="SVA48893.1"/>
    <property type="molecule type" value="Genomic_DNA"/>
</dbReference>
<proteinExistence type="predicted"/>
<protein>
    <submittedName>
        <fullName evidence="1">Uncharacterized protein</fullName>
    </submittedName>
</protein>
<gene>
    <name evidence="1" type="ORF">METZ01_LOCUS101747</name>
</gene>
<feature type="non-terminal residue" evidence="1">
    <location>
        <position position="23"/>
    </location>
</feature>
<accession>A0A381WAE4</accession>
<organism evidence="1">
    <name type="scientific">marine metagenome</name>
    <dbReference type="NCBI Taxonomy" id="408172"/>
    <lineage>
        <taxon>unclassified sequences</taxon>
        <taxon>metagenomes</taxon>
        <taxon>ecological metagenomes</taxon>
    </lineage>
</organism>